<comment type="subcellular location">
    <subcellularLocation>
        <location evidence="1">Cell membrane</location>
        <topology evidence="1">Peripheral membrane protein</topology>
        <orientation evidence="1">Cytoplasmic side</orientation>
    </subcellularLocation>
</comment>
<dbReference type="SMART" id="SM01234">
    <property type="entry name" value="Haemolytic"/>
    <property type="match status" value="1"/>
</dbReference>
<comment type="caution">
    <text evidence="2">The sequence shown here is derived from an EMBL/GenBank/DDBJ whole genome shotgun (WGS) entry which is preliminary data.</text>
</comment>
<dbReference type="NCBIfam" id="TIGR00278">
    <property type="entry name" value="membrane protein insertion efficiency factor YidD"/>
    <property type="match status" value="1"/>
</dbReference>
<organism evidence="2 3">
    <name type="scientific">Rheinheimera tilapiae</name>
    <dbReference type="NCBI Taxonomy" id="875043"/>
    <lineage>
        <taxon>Bacteria</taxon>
        <taxon>Pseudomonadati</taxon>
        <taxon>Pseudomonadota</taxon>
        <taxon>Gammaproteobacteria</taxon>
        <taxon>Chromatiales</taxon>
        <taxon>Chromatiaceae</taxon>
        <taxon>Rheinheimera</taxon>
    </lineage>
</organism>
<evidence type="ECO:0000313" key="2">
    <source>
        <dbReference type="EMBL" id="MFC0049625.1"/>
    </source>
</evidence>
<evidence type="ECO:0000256" key="1">
    <source>
        <dbReference type="HAMAP-Rule" id="MF_00386"/>
    </source>
</evidence>
<dbReference type="PANTHER" id="PTHR33383:SF1">
    <property type="entry name" value="MEMBRANE PROTEIN INSERTION EFFICIENCY FACTOR-RELATED"/>
    <property type="match status" value="1"/>
</dbReference>
<keyword evidence="1" id="KW-0472">Membrane</keyword>
<name>A0ABV6BFG7_9GAMM</name>
<dbReference type="Pfam" id="PF01809">
    <property type="entry name" value="YidD"/>
    <property type="match status" value="1"/>
</dbReference>
<protein>
    <recommendedName>
        <fullName evidence="1">Putative membrane protein insertion efficiency factor</fullName>
    </recommendedName>
</protein>
<dbReference type="EMBL" id="JBHLXP010000004">
    <property type="protein sequence ID" value="MFC0049625.1"/>
    <property type="molecule type" value="Genomic_DNA"/>
</dbReference>
<comment type="function">
    <text evidence="1">Could be involved in insertion of integral membrane proteins into the membrane.</text>
</comment>
<reference evidence="2 3" key="1">
    <citation type="submission" date="2024-09" db="EMBL/GenBank/DDBJ databases">
        <authorList>
            <person name="Sun Q."/>
            <person name="Mori K."/>
        </authorList>
    </citation>
    <scope>NUCLEOTIDE SEQUENCE [LARGE SCALE GENOMIC DNA]</scope>
    <source>
        <strain evidence="2 3">KCTC 23315</strain>
    </source>
</reference>
<dbReference type="RefSeq" id="WP_208932530.1">
    <property type="nucleotide sequence ID" value="NZ_JBHLXP010000004.1"/>
</dbReference>
<proteinExistence type="inferred from homology"/>
<accession>A0ABV6BFG7</accession>
<evidence type="ECO:0000313" key="3">
    <source>
        <dbReference type="Proteomes" id="UP001589813"/>
    </source>
</evidence>
<dbReference type="HAMAP" id="MF_00386">
    <property type="entry name" value="UPF0161_YidD"/>
    <property type="match status" value="1"/>
</dbReference>
<keyword evidence="1" id="KW-1003">Cell membrane</keyword>
<comment type="similarity">
    <text evidence="1">Belongs to the UPF0161 family.</text>
</comment>
<dbReference type="PANTHER" id="PTHR33383">
    <property type="entry name" value="MEMBRANE PROTEIN INSERTION EFFICIENCY FACTOR-RELATED"/>
    <property type="match status" value="1"/>
</dbReference>
<dbReference type="Proteomes" id="UP001589813">
    <property type="component" value="Unassembled WGS sequence"/>
</dbReference>
<gene>
    <name evidence="2" type="primary">yidD</name>
    <name evidence="2" type="ORF">ACFFJP_15110</name>
</gene>
<keyword evidence="3" id="KW-1185">Reference proteome</keyword>
<sequence length="85" mass="9681">MEQNRPPVQSYPTKILITAIYGYQRCISPLFPPSCRFTPSCSHYAVEALQRFGVIKGSWLTTQRLLKCHPLHPGGEDPVPDKQKR</sequence>
<dbReference type="InterPro" id="IPR002696">
    <property type="entry name" value="Membr_insert_effic_factor_YidD"/>
</dbReference>